<evidence type="ECO:0000313" key="5">
    <source>
        <dbReference type="Proteomes" id="UP000509302"/>
    </source>
</evidence>
<dbReference type="PANTHER" id="PTHR31793:SF27">
    <property type="entry name" value="NOVEL THIOESTERASE SUPERFAMILY DOMAIN AND SAPOSIN A-TYPE DOMAIN CONTAINING PROTEIN (0610012H03RIK)"/>
    <property type="match status" value="1"/>
</dbReference>
<dbReference type="InterPro" id="IPR050563">
    <property type="entry name" value="4-hydroxybenzoyl-CoA_TE"/>
</dbReference>
<dbReference type="Proteomes" id="UP000509302">
    <property type="component" value="Chromosome"/>
</dbReference>
<keyword evidence="5" id="KW-1185">Reference proteome</keyword>
<organism evidence="4 5">
    <name type="scientific">Costertonia aggregata</name>
    <dbReference type="NCBI Taxonomy" id="343403"/>
    <lineage>
        <taxon>Bacteria</taxon>
        <taxon>Pseudomonadati</taxon>
        <taxon>Bacteroidota</taxon>
        <taxon>Flavobacteriia</taxon>
        <taxon>Flavobacteriales</taxon>
        <taxon>Flavobacteriaceae</taxon>
        <taxon>Costertonia</taxon>
    </lineage>
</organism>
<dbReference type="KEGG" id="cagg:HYG79_00105"/>
<evidence type="ECO:0000313" key="4">
    <source>
        <dbReference type="EMBL" id="QLG43816.1"/>
    </source>
</evidence>
<dbReference type="InterPro" id="IPR002864">
    <property type="entry name" value="Acyl-ACP_thioesterase_NHD"/>
</dbReference>
<dbReference type="CDD" id="cd00586">
    <property type="entry name" value="4HBT"/>
    <property type="match status" value="1"/>
</dbReference>
<dbReference type="GO" id="GO:0047617">
    <property type="term" value="F:fatty acyl-CoA hydrolase activity"/>
    <property type="evidence" value="ECO:0007669"/>
    <property type="project" value="TreeGrafter"/>
</dbReference>
<name>A0A7H9AJM2_9FLAO</name>
<protein>
    <submittedName>
        <fullName evidence="4">Acyl-CoA thioesterase</fullName>
    </submittedName>
</protein>
<dbReference type="EMBL" id="CP058595">
    <property type="protein sequence ID" value="QLG43816.1"/>
    <property type="molecule type" value="Genomic_DNA"/>
</dbReference>
<accession>A0A7H9AJM2</accession>
<evidence type="ECO:0000259" key="3">
    <source>
        <dbReference type="Pfam" id="PF01643"/>
    </source>
</evidence>
<dbReference type="RefSeq" id="WP_179240153.1">
    <property type="nucleotide sequence ID" value="NZ_CP058595.1"/>
</dbReference>
<gene>
    <name evidence="4" type="ORF">HYG79_00105</name>
</gene>
<dbReference type="Gene3D" id="3.10.129.10">
    <property type="entry name" value="Hotdog Thioesterase"/>
    <property type="match status" value="1"/>
</dbReference>
<feature type="domain" description="Acyl-ACP thioesterase N-terminal hotdog" evidence="3">
    <location>
        <begin position="3"/>
        <end position="124"/>
    </location>
</feature>
<dbReference type="SUPFAM" id="SSF54637">
    <property type="entry name" value="Thioesterase/thiol ester dehydrase-isomerase"/>
    <property type="match status" value="1"/>
</dbReference>
<reference evidence="4 5" key="1">
    <citation type="journal article" date="2006" name="Int. J. Syst. Evol. Microbiol.">
        <title>Costertonia aggregata gen. nov., sp. nov., a mesophilic marine bacterium of the family Flavobacteriaceae, isolated from a mature biofilm.</title>
        <authorList>
            <person name="Kwon K.K."/>
            <person name="Lee Y.K."/>
            <person name="Lee H.K."/>
        </authorList>
    </citation>
    <scope>NUCLEOTIDE SEQUENCE [LARGE SCALE GENOMIC DNA]</scope>
    <source>
        <strain evidence="4 5">KCCM 42265</strain>
    </source>
</reference>
<keyword evidence="2" id="KW-0378">Hydrolase</keyword>
<sequence>METYSKSIKVVEGDLDDLHHVNNVRYVQWMQDIAKEHWQTKAPASVKKGVAWVVLSHTIQYKGAAKLGDTIMAKTYISKTDGAVSTRVVEMHDKETEKLLVRSQTEWCLLNADNMRPMRISSAIENVFI</sequence>
<dbReference type="AlphaFoldDB" id="A0A7H9AJM2"/>
<dbReference type="PANTHER" id="PTHR31793">
    <property type="entry name" value="4-HYDROXYBENZOYL-COA THIOESTERASE FAMILY MEMBER"/>
    <property type="match status" value="1"/>
</dbReference>
<dbReference type="GO" id="GO:0006633">
    <property type="term" value="P:fatty acid biosynthetic process"/>
    <property type="evidence" value="ECO:0007669"/>
    <property type="project" value="InterPro"/>
</dbReference>
<evidence type="ECO:0000256" key="2">
    <source>
        <dbReference type="ARBA" id="ARBA00022801"/>
    </source>
</evidence>
<proteinExistence type="inferred from homology"/>
<dbReference type="InterPro" id="IPR029069">
    <property type="entry name" value="HotDog_dom_sf"/>
</dbReference>
<comment type="similarity">
    <text evidence="1">Belongs to the 4-hydroxybenzoyl-CoA thioesterase family.</text>
</comment>
<evidence type="ECO:0000256" key="1">
    <source>
        <dbReference type="ARBA" id="ARBA00005953"/>
    </source>
</evidence>
<dbReference type="Pfam" id="PF01643">
    <property type="entry name" value="Acyl-ACP_TE"/>
    <property type="match status" value="1"/>
</dbReference>